<dbReference type="SUPFAM" id="SSF52540">
    <property type="entry name" value="P-loop containing nucleoside triphosphate hydrolases"/>
    <property type="match status" value="1"/>
</dbReference>
<organism evidence="1 2">
    <name type="scientific">Actinomadura graeca</name>
    <dbReference type="NCBI Taxonomy" id="2750812"/>
    <lineage>
        <taxon>Bacteria</taxon>
        <taxon>Bacillati</taxon>
        <taxon>Actinomycetota</taxon>
        <taxon>Actinomycetes</taxon>
        <taxon>Streptosporangiales</taxon>
        <taxon>Thermomonosporaceae</taxon>
        <taxon>Actinomadura</taxon>
    </lineage>
</organism>
<evidence type="ECO:0000313" key="1">
    <source>
        <dbReference type="EMBL" id="QXJ25552.1"/>
    </source>
</evidence>
<dbReference type="EMBL" id="CP059572">
    <property type="protein sequence ID" value="QXJ25552.1"/>
    <property type="molecule type" value="Genomic_DNA"/>
</dbReference>
<protein>
    <recommendedName>
        <fullName evidence="3">ATP-binding protein</fullName>
    </recommendedName>
</protein>
<evidence type="ECO:0000313" key="2">
    <source>
        <dbReference type="Proteomes" id="UP001049518"/>
    </source>
</evidence>
<proteinExistence type="predicted"/>
<gene>
    <name evidence="1" type="ORF">AGRA3207_007063</name>
</gene>
<keyword evidence="2" id="KW-1185">Reference proteome</keyword>
<reference evidence="1" key="1">
    <citation type="submission" date="2020-07" db="EMBL/GenBank/DDBJ databases">
        <authorList>
            <person name="Tarantini F.S."/>
            <person name="Hong K.W."/>
            <person name="Chan K.G."/>
        </authorList>
    </citation>
    <scope>NUCLEOTIDE SEQUENCE</scope>
    <source>
        <strain evidence="1">32-07</strain>
    </source>
</reference>
<dbReference type="RefSeq" id="WP_231331641.1">
    <property type="nucleotide sequence ID" value="NZ_CP059572.1"/>
</dbReference>
<dbReference type="InterPro" id="IPR027417">
    <property type="entry name" value="P-loop_NTPase"/>
</dbReference>
<dbReference type="Proteomes" id="UP001049518">
    <property type="component" value="Chromosome"/>
</dbReference>
<accession>A0ABX8R6G3</accession>
<sequence length="295" mass="32589">MNPFPGLEPLCPWESPEHTDHYAEVDHSKPAFEEFQKALADGSRVVRHGLVVLTTGGSGCGKTSLMHRCAAWVKGAPPPGHAAQIVDLTREGRSGWDSERRVRHLFERLADELESLFDDDAMRMLDERRGDPDRVAPALSKALRAASEIAVVLLPPSEVPDEVVRIAGLTGKSMLLLAETSVEQVAAACAHTLGPACATPVPQLRVGELAAEDGWRYVSHHFARHRHRHGGGAWRDVTEDTMRTLVEKRGRMSVKELQMLLHGKYQEIADSGQANGPDLTFEDFSEYYFRTARGI</sequence>
<evidence type="ECO:0008006" key="3">
    <source>
        <dbReference type="Google" id="ProtNLM"/>
    </source>
</evidence>
<name>A0ABX8R6G3_9ACTN</name>